<accession>A0A5C6S6R9</accession>
<organism evidence="2 3">
    <name type="scientific">Paracoccus aurantiacus</name>
    <dbReference type="NCBI Taxonomy" id="2599412"/>
    <lineage>
        <taxon>Bacteria</taxon>
        <taxon>Pseudomonadati</taxon>
        <taxon>Pseudomonadota</taxon>
        <taxon>Alphaproteobacteria</taxon>
        <taxon>Rhodobacterales</taxon>
        <taxon>Paracoccaceae</taxon>
        <taxon>Paracoccus</taxon>
    </lineage>
</organism>
<dbReference type="Proteomes" id="UP000321562">
    <property type="component" value="Unassembled WGS sequence"/>
</dbReference>
<name>A0A5C6S6R9_9RHOB</name>
<evidence type="ECO:0008006" key="4">
    <source>
        <dbReference type="Google" id="ProtNLM"/>
    </source>
</evidence>
<reference evidence="2 3" key="1">
    <citation type="submission" date="2019-08" db="EMBL/GenBank/DDBJ databases">
        <authorList>
            <person name="Ye J."/>
        </authorList>
    </citation>
    <scope>NUCLEOTIDE SEQUENCE [LARGE SCALE GENOMIC DNA]</scope>
    <source>
        <strain evidence="2 3">TK008</strain>
    </source>
</reference>
<sequence length="166" mass="16222">MKTSLAFGAIAVVLAGCNMNDSPASSRPAIAAPQTQTATEASVTPRPTAAPAERPALDGGAQTAASLDTTTPEEKAAAAAPASGGGKLGTSVASLGDATEGGFWVKSPLVKAEGKGRVVNIANGKSANVDLKPLAGSGAGSQLSLAAMQAIGAGLTDLPDIEVWQN</sequence>
<comment type="caution">
    <text evidence="2">The sequence shown here is derived from an EMBL/GenBank/DDBJ whole genome shotgun (WGS) entry which is preliminary data.</text>
</comment>
<feature type="compositionally biased region" description="Low complexity" evidence="1">
    <location>
        <begin position="23"/>
        <end position="54"/>
    </location>
</feature>
<feature type="region of interest" description="Disordered" evidence="1">
    <location>
        <begin position="23"/>
        <end position="91"/>
    </location>
</feature>
<proteinExistence type="predicted"/>
<dbReference type="AlphaFoldDB" id="A0A5C6S6R9"/>
<protein>
    <recommendedName>
        <fullName evidence="4">D-galactarate dehydratase</fullName>
    </recommendedName>
</protein>
<evidence type="ECO:0000256" key="1">
    <source>
        <dbReference type="SAM" id="MobiDB-lite"/>
    </source>
</evidence>
<dbReference type="EMBL" id="VOPL01000002">
    <property type="protein sequence ID" value="TXB70099.1"/>
    <property type="molecule type" value="Genomic_DNA"/>
</dbReference>
<evidence type="ECO:0000313" key="3">
    <source>
        <dbReference type="Proteomes" id="UP000321562"/>
    </source>
</evidence>
<keyword evidence="3" id="KW-1185">Reference proteome</keyword>
<gene>
    <name evidence="2" type="ORF">FQV27_06885</name>
</gene>
<evidence type="ECO:0000313" key="2">
    <source>
        <dbReference type="EMBL" id="TXB70099.1"/>
    </source>
</evidence>
<dbReference type="OrthoDB" id="7871639at2"/>
<dbReference type="PROSITE" id="PS51257">
    <property type="entry name" value="PROKAR_LIPOPROTEIN"/>
    <property type="match status" value="1"/>
</dbReference>